<evidence type="ECO:0000313" key="3">
    <source>
        <dbReference type="EMBL" id="NDV35755.1"/>
    </source>
</evidence>
<name>A0A6B2LFK1_9EUKA</name>
<evidence type="ECO:0000256" key="1">
    <source>
        <dbReference type="PROSITE-ProRule" id="PRU00176"/>
    </source>
</evidence>
<dbReference type="Pfam" id="PF00076">
    <property type="entry name" value="RRM_1"/>
    <property type="match status" value="1"/>
</dbReference>
<dbReference type="PANTHER" id="PTHR32343">
    <property type="entry name" value="SERINE/ARGININE-RICH SPLICING FACTOR"/>
    <property type="match status" value="1"/>
</dbReference>
<dbReference type="Gene3D" id="3.30.70.330">
    <property type="match status" value="1"/>
</dbReference>
<evidence type="ECO:0000259" key="2">
    <source>
        <dbReference type="PROSITE" id="PS50102"/>
    </source>
</evidence>
<feature type="domain" description="RRM" evidence="2">
    <location>
        <begin position="1"/>
        <end position="76"/>
    </location>
</feature>
<dbReference type="PROSITE" id="PS50102">
    <property type="entry name" value="RRM"/>
    <property type="match status" value="1"/>
</dbReference>
<keyword evidence="1" id="KW-0694">RNA-binding</keyword>
<accession>A0A6B2LFK1</accession>
<dbReference type="InterPro" id="IPR035979">
    <property type="entry name" value="RBD_domain_sf"/>
</dbReference>
<organism evidence="3">
    <name type="scientific">Arcella intermedia</name>
    <dbReference type="NCBI Taxonomy" id="1963864"/>
    <lineage>
        <taxon>Eukaryota</taxon>
        <taxon>Amoebozoa</taxon>
        <taxon>Tubulinea</taxon>
        <taxon>Elardia</taxon>
        <taxon>Arcellinida</taxon>
        <taxon>Sphaerothecina</taxon>
        <taxon>Arcellidae</taxon>
        <taxon>Arcella</taxon>
    </lineage>
</organism>
<dbReference type="SUPFAM" id="SSF54928">
    <property type="entry name" value="RNA-binding domain, RBD"/>
    <property type="match status" value="1"/>
</dbReference>
<protein>
    <recommendedName>
        <fullName evidence="2">RRM domain-containing protein</fullName>
    </recommendedName>
</protein>
<sequence>MVRNIAPSTSQKTLNDFFVFCGNITSLNIKQDVDPKYEGTLCALITFETEAAAKTAQLLSNALINDRPIVVEVAATTTDPNPPPLAQAAQARPAQAGQGTLLDSFIATGNDVTVGVISKVKELDEQTGVSQKVDSGLVAVKTTVAKIDADYAISDKAKIVGATITTTLQGVNQNYKIEENFNNFVSSASETTATVALSAKVAVDQILETPQVSEGIKTVKNVTETLGAAIGQQLASLFN</sequence>
<reference evidence="3" key="1">
    <citation type="journal article" date="2020" name="J. Eukaryot. Microbiol.">
        <title>De novo Sequencing, Assembly and Annotation of the Transcriptome for the Free-Living Testate Amoeba Arcella intermedia.</title>
        <authorList>
            <person name="Ribeiro G.M."/>
            <person name="Porfirio-Sousa A.L."/>
            <person name="Maurer-Alcala X.X."/>
            <person name="Katz L.A."/>
            <person name="Lahr D.J.G."/>
        </authorList>
    </citation>
    <scope>NUCLEOTIDE SEQUENCE</scope>
</reference>
<dbReference type="PANTHER" id="PTHR32343:SF10">
    <property type="entry name" value="RNA-BINDING REGION RNP-1 DOMAIN-CONTAINING PROTEIN"/>
    <property type="match status" value="1"/>
</dbReference>
<dbReference type="InterPro" id="IPR012677">
    <property type="entry name" value="Nucleotide-bd_a/b_plait_sf"/>
</dbReference>
<dbReference type="GO" id="GO:0003723">
    <property type="term" value="F:RNA binding"/>
    <property type="evidence" value="ECO:0007669"/>
    <property type="project" value="UniProtKB-UniRule"/>
</dbReference>
<proteinExistence type="predicted"/>
<dbReference type="InterPro" id="IPR000504">
    <property type="entry name" value="RRM_dom"/>
</dbReference>
<dbReference type="SMART" id="SM00360">
    <property type="entry name" value="RRM"/>
    <property type="match status" value="1"/>
</dbReference>
<dbReference type="AlphaFoldDB" id="A0A6B2LFK1"/>
<dbReference type="EMBL" id="GIBP01006786">
    <property type="protein sequence ID" value="NDV35755.1"/>
    <property type="molecule type" value="Transcribed_RNA"/>
</dbReference>